<evidence type="ECO:0000313" key="2">
    <source>
        <dbReference type="Proteomes" id="UP000604825"/>
    </source>
</evidence>
<sequence>MDHRRRAVARDPAARGPLPIHILAAHVLEKRGVYDRTTDDFEPFEVPDFPVRAVVVNRATAQGLFQWPAGMERFRCDTLVAEATADGILFVERFAAELGKKVWAVGPLCLLSSDSDAGAMAGRGNRAAVDRRANRVVA</sequence>
<name>A0A811QPJ1_9POAL</name>
<dbReference type="Proteomes" id="UP000604825">
    <property type="component" value="Unassembled WGS sequence"/>
</dbReference>
<keyword evidence="2" id="KW-1185">Reference proteome</keyword>
<organism evidence="1 2">
    <name type="scientific">Miscanthus lutarioriparius</name>
    <dbReference type="NCBI Taxonomy" id="422564"/>
    <lineage>
        <taxon>Eukaryota</taxon>
        <taxon>Viridiplantae</taxon>
        <taxon>Streptophyta</taxon>
        <taxon>Embryophyta</taxon>
        <taxon>Tracheophyta</taxon>
        <taxon>Spermatophyta</taxon>
        <taxon>Magnoliopsida</taxon>
        <taxon>Liliopsida</taxon>
        <taxon>Poales</taxon>
        <taxon>Poaceae</taxon>
        <taxon>PACMAD clade</taxon>
        <taxon>Panicoideae</taxon>
        <taxon>Andropogonodae</taxon>
        <taxon>Andropogoneae</taxon>
        <taxon>Saccharinae</taxon>
        <taxon>Miscanthus</taxon>
    </lineage>
</organism>
<comment type="caution">
    <text evidence="1">The sequence shown here is derived from an EMBL/GenBank/DDBJ whole genome shotgun (WGS) entry which is preliminary data.</text>
</comment>
<protein>
    <submittedName>
        <fullName evidence="1">Uncharacterized protein</fullName>
    </submittedName>
</protein>
<dbReference type="EMBL" id="CAJGYO010000011">
    <property type="protein sequence ID" value="CAD6260908.1"/>
    <property type="molecule type" value="Genomic_DNA"/>
</dbReference>
<proteinExistence type="predicted"/>
<accession>A0A811QPJ1</accession>
<evidence type="ECO:0000313" key="1">
    <source>
        <dbReference type="EMBL" id="CAD6260908.1"/>
    </source>
</evidence>
<reference evidence="1" key="1">
    <citation type="submission" date="2020-10" db="EMBL/GenBank/DDBJ databases">
        <authorList>
            <person name="Han B."/>
            <person name="Lu T."/>
            <person name="Zhao Q."/>
            <person name="Huang X."/>
            <person name="Zhao Y."/>
        </authorList>
    </citation>
    <scope>NUCLEOTIDE SEQUENCE</scope>
</reference>
<gene>
    <name evidence="1" type="ORF">NCGR_LOCUS44331</name>
</gene>
<dbReference type="AlphaFoldDB" id="A0A811QPJ1"/>